<proteinExistence type="predicted"/>
<accession>A0A1I2LE14</accession>
<reference evidence="3 6" key="2">
    <citation type="submission" date="2018-03" db="EMBL/GenBank/DDBJ databases">
        <title>The uncultured portion of the human microbiome is neutrally assembled.</title>
        <authorList>
            <person name="Jeraldo P."/>
            <person name="Boardman L."/>
            <person name="White B.A."/>
            <person name="Nelson H."/>
            <person name="Goldenfeld N."/>
            <person name="Chia N."/>
        </authorList>
    </citation>
    <scope>NUCLEOTIDE SEQUENCE [LARGE SCALE GENOMIC DNA]</scope>
    <source>
        <strain evidence="3">CIM:MAG 903</strain>
    </source>
</reference>
<dbReference type="STRING" id="1529.SAMN04487885_10946"/>
<evidence type="ECO:0000313" key="4">
    <source>
        <dbReference type="EMBL" id="SFF75306.1"/>
    </source>
</evidence>
<feature type="domain" description="Electron transfer flavoprotein alpha/beta-subunit N-terminal" evidence="2">
    <location>
        <begin position="22"/>
        <end position="211"/>
    </location>
</feature>
<dbReference type="PANTHER" id="PTHR21294">
    <property type="entry name" value="ELECTRON TRANSFER FLAVOPROTEIN BETA-SUBUNIT"/>
    <property type="match status" value="1"/>
</dbReference>
<dbReference type="Proteomes" id="UP000246114">
    <property type="component" value="Unassembled WGS sequence"/>
</dbReference>
<dbReference type="OrthoDB" id="9804960at2"/>
<dbReference type="InterPro" id="IPR033948">
    <property type="entry name" value="ETF_beta_N"/>
</dbReference>
<evidence type="ECO:0000313" key="6">
    <source>
        <dbReference type="Proteomes" id="UP000246114"/>
    </source>
</evidence>
<dbReference type="GO" id="GO:0009055">
    <property type="term" value="F:electron transfer activity"/>
    <property type="evidence" value="ECO:0007669"/>
    <property type="project" value="InterPro"/>
</dbReference>
<dbReference type="GeneID" id="90545904"/>
<dbReference type="CDD" id="cd01714">
    <property type="entry name" value="ETF_beta"/>
    <property type="match status" value="1"/>
</dbReference>
<name>A0A1I2LE14_9CLOT</name>
<dbReference type="SMART" id="SM00893">
    <property type="entry name" value="ETF"/>
    <property type="match status" value="1"/>
</dbReference>
<gene>
    <name evidence="3" type="ORF">DBY38_10850</name>
    <name evidence="4" type="ORF">SAMN04487885_10946</name>
</gene>
<protein>
    <recommendedName>
        <fullName evidence="1">Electron transfer flavoprotein small subunit</fullName>
    </recommendedName>
</protein>
<keyword evidence="5" id="KW-1185">Reference proteome</keyword>
<dbReference type="PANTHER" id="PTHR21294:SF17">
    <property type="entry name" value="PROTEIN FIXA"/>
    <property type="match status" value="1"/>
</dbReference>
<evidence type="ECO:0000313" key="3">
    <source>
        <dbReference type="EMBL" id="PWL52422.1"/>
    </source>
</evidence>
<reference evidence="4 5" key="1">
    <citation type="submission" date="2016-10" db="EMBL/GenBank/DDBJ databases">
        <authorList>
            <person name="de Groot N.N."/>
        </authorList>
    </citation>
    <scope>NUCLEOTIDE SEQUENCE [LARGE SCALE GENOMIC DNA]</scope>
    <source>
        <strain evidence="4 5">NLAE-zl-G419</strain>
    </source>
</reference>
<dbReference type="SUPFAM" id="SSF52402">
    <property type="entry name" value="Adenine nucleotide alpha hydrolases-like"/>
    <property type="match status" value="1"/>
</dbReference>
<dbReference type="AlphaFoldDB" id="A0A1I2LE14"/>
<evidence type="ECO:0000313" key="5">
    <source>
        <dbReference type="Proteomes" id="UP000182135"/>
    </source>
</evidence>
<dbReference type="eggNOG" id="COG2086">
    <property type="taxonomic scope" value="Bacteria"/>
</dbReference>
<evidence type="ECO:0000259" key="2">
    <source>
        <dbReference type="SMART" id="SM00893"/>
    </source>
</evidence>
<sequence length="259" mass="27997">MKIVVCIKQVPDTTVVKIDPKTGTLIREGVPSIINPEDKNALEEALRLKDAHGAHVTVITMGPPQAKDALREALAMGADEAILITDRAFAGADTLATSEALAGAIRKLPYDIILGGRQAIDGDTAQVGPEIAEHLGISQVTYVQAVEANGDKLTINRALENGHEIIEVQTPVLLTAIKELNEPRYMNARDIYESANKEIQIWTADDIDVDKSKLGLSGSPTKVKKSMTKEVKGQGEIVNMAPKDAVEHVLAKLKEKHYI</sequence>
<dbReference type="InterPro" id="IPR012255">
    <property type="entry name" value="ETF_b"/>
</dbReference>
<dbReference type="RefSeq" id="WP_027637602.1">
    <property type="nucleotide sequence ID" value="NZ_BAAACD010000005.1"/>
</dbReference>
<dbReference type="InterPro" id="IPR014729">
    <property type="entry name" value="Rossmann-like_a/b/a_fold"/>
</dbReference>
<dbReference type="InterPro" id="IPR014730">
    <property type="entry name" value="ETF_a/b_N"/>
</dbReference>
<evidence type="ECO:0000256" key="1">
    <source>
        <dbReference type="ARBA" id="ARBA00042002"/>
    </source>
</evidence>
<dbReference type="Pfam" id="PF01012">
    <property type="entry name" value="ETF"/>
    <property type="match status" value="1"/>
</dbReference>
<organism evidence="4 5">
    <name type="scientific">Clostridium cadaveris</name>
    <dbReference type="NCBI Taxonomy" id="1529"/>
    <lineage>
        <taxon>Bacteria</taxon>
        <taxon>Bacillati</taxon>
        <taxon>Bacillota</taxon>
        <taxon>Clostridia</taxon>
        <taxon>Eubacteriales</taxon>
        <taxon>Clostridiaceae</taxon>
        <taxon>Clostridium</taxon>
    </lineage>
</organism>
<dbReference type="Proteomes" id="UP000182135">
    <property type="component" value="Unassembled WGS sequence"/>
</dbReference>
<dbReference type="EMBL" id="FOOE01000009">
    <property type="protein sequence ID" value="SFF75306.1"/>
    <property type="molecule type" value="Genomic_DNA"/>
</dbReference>
<dbReference type="Gene3D" id="3.40.50.620">
    <property type="entry name" value="HUPs"/>
    <property type="match status" value="1"/>
</dbReference>
<dbReference type="EMBL" id="QAMZ01000049">
    <property type="protein sequence ID" value="PWL52422.1"/>
    <property type="molecule type" value="Genomic_DNA"/>
</dbReference>
<dbReference type="PIRSF" id="PIRSF000090">
    <property type="entry name" value="Beta-ETF"/>
    <property type="match status" value="1"/>
</dbReference>